<organism evidence="1 2">
    <name type="scientific">Sporolactobacillus shoreicorticis</name>
    <dbReference type="NCBI Taxonomy" id="1923877"/>
    <lineage>
        <taxon>Bacteria</taxon>
        <taxon>Bacillati</taxon>
        <taxon>Bacillota</taxon>
        <taxon>Bacilli</taxon>
        <taxon>Bacillales</taxon>
        <taxon>Sporolactobacillaceae</taxon>
        <taxon>Sporolactobacillus</taxon>
    </lineage>
</organism>
<dbReference type="RefSeq" id="WP_253062465.1">
    <property type="nucleotide sequence ID" value="NZ_JAMXWM010000013.1"/>
</dbReference>
<accession>A0ABW5S2M4</accession>
<dbReference type="EMBL" id="JBHUMQ010000018">
    <property type="protein sequence ID" value="MFD2693593.1"/>
    <property type="molecule type" value="Genomic_DNA"/>
</dbReference>
<comment type="caution">
    <text evidence="1">The sequence shown here is derived from an EMBL/GenBank/DDBJ whole genome shotgun (WGS) entry which is preliminary data.</text>
</comment>
<name>A0ABW5S2M4_9BACL</name>
<protein>
    <submittedName>
        <fullName evidence="1">Uncharacterized protein</fullName>
    </submittedName>
</protein>
<dbReference type="Proteomes" id="UP001597399">
    <property type="component" value="Unassembled WGS sequence"/>
</dbReference>
<keyword evidence="2" id="KW-1185">Reference proteome</keyword>
<reference evidence="2" key="1">
    <citation type="journal article" date="2019" name="Int. J. Syst. Evol. Microbiol.">
        <title>The Global Catalogue of Microorganisms (GCM) 10K type strain sequencing project: providing services to taxonomists for standard genome sequencing and annotation.</title>
        <authorList>
            <consortium name="The Broad Institute Genomics Platform"/>
            <consortium name="The Broad Institute Genome Sequencing Center for Infectious Disease"/>
            <person name="Wu L."/>
            <person name="Ma J."/>
        </authorList>
    </citation>
    <scope>NUCLEOTIDE SEQUENCE [LARGE SCALE GENOMIC DNA]</scope>
    <source>
        <strain evidence="2">TISTR 2466</strain>
    </source>
</reference>
<gene>
    <name evidence="1" type="ORF">ACFSUE_08125</name>
</gene>
<evidence type="ECO:0000313" key="1">
    <source>
        <dbReference type="EMBL" id="MFD2693593.1"/>
    </source>
</evidence>
<sequence>MKIGLLSKFKNEWARNHVILGNLMYSLGIDSGFQELNVYHTNFLIENEKEKVEAI</sequence>
<proteinExistence type="predicted"/>
<evidence type="ECO:0000313" key="2">
    <source>
        <dbReference type="Proteomes" id="UP001597399"/>
    </source>
</evidence>